<dbReference type="AlphaFoldDB" id="A0A381RYJ5"/>
<dbReference type="EMBL" id="UINC01002393">
    <property type="protein sequence ID" value="SUZ96201.1"/>
    <property type="molecule type" value="Genomic_DNA"/>
</dbReference>
<gene>
    <name evidence="4" type="ORF">METZ01_LOCUS49055</name>
</gene>
<dbReference type="SUPFAM" id="SSF53756">
    <property type="entry name" value="UDP-Glycosyltransferase/glycogen phosphorylase"/>
    <property type="match status" value="1"/>
</dbReference>
<feature type="domain" description="Starch synthase catalytic" evidence="3">
    <location>
        <begin position="4"/>
        <end position="220"/>
    </location>
</feature>
<dbReference type="Gene3D" id="3.40.50.2000">
    <property type="entry name" value="Glycogen Phosphorylase B"/>
    <property type="match status" value="1"/>
</dbReference>
<dbReference type="PANTHER" id="PTHR45825:SF11">
    <property type="entry name" value="ALPHA AMYLASE DOMAIN-CONTAINING PROTEIN"/>
    <property type="match status" value="1"/>
</dbReference>
<organism evidence="4">
    <name type="scientific">marine metagenome</name>
    <dbReference type="NCBI Taxonomy" id="408172"/>
    <lineage>
        <taxon>unclassified sequences</taxon>
        <taxon>metagenomes</taxon>
        <taxon>ecological metagenomes</taxon>
    </lineage>
</organism>
<protein>
    <recommendedName>
        <fullName evidence="3">Starch synthase catalytic domain-containing protein</fullName>
    </recommendedName>
</protein>
<dbReference type="GO" id="GO:0016757">
    <property type="term" value="F:glycosyltransferase activity"/>
    <property type="evidence" value="ECO:0007669"/>
    <property type="project" value="UniProtKB-KW"/>
</dbReference>
<evidence type="ECO:0000259" key="3">
    <source>
        <dbReference type="Pfam" id="PF08323"/>
    </source>
</evidence>
<evidence type="ECO:0000256" key="2">
    <source>
        <dbReference type="ARBA" id="ARBA00022679"/>
    </source>
</evidence>
<keyword evidence="2" id="KW-0808">Transferase</keyword>
<evidence type="ECO:0000256" key="1">
    <source>
        <dbReference type="ARBA" id="ARBA00022676"/>
    </source>
</evidence>
<dbReference type="InterPro" id="IPR013534">
    <property type="entry name" value="Starch_synth_cat_dom"/>
</dbReference>
<accession>A0A381RYJ5</accession>
<sequence>MSKKIYFSTTEIIPFANVSSLASFSTHIPTKLQELGHDIRTILPKYGFISERKYILREVIRLRQIPFEFCGTEAIASAKSAFIPKTRVQVYFLEDEYWFKPLTNLLYKSKNGRILTDNSKRYAYFSKAVISTLPHLFWVPDIFVCNGWQSALIPNIYKEDYEGINEFYKDIKTVLVIHDLDEYSVVEKSELLEMGINIHPNIKGNKLNIYDVASYSADAILIIDRPGKKISTKLLNRSAFKDNKKKVTIFDEKGIEEIDYTPITKSLDQIISDLTSK</sequence>
<evidence type="ECO:0000313" key="4">
    <source>
        <dbReference type="EMBL" id="SUZ96201.1"/>
    </source>
</evidence>
<reference evidence="4" key="1">
    <citation type="submission" date="2018-05" db="EMBL/GenBank/DDBJ databases">
        <authorList>
            <person name="Lanie J.A."/>
            <person name="Ng W.-L."/>
            <person name="Kazmierczak K.M."/>
            <person name="Andrzejewski T.M."/>
            <person name="Davidsen T.M."/>
            <person name="Wayne K.J."/>
            <person name="Tettelin H."/>
            <person name="Glass J.I."/>
            <person name="Rusch D."/>
            <person name="Podicherti R."/>
            <person name="Tsui H.-C.T."/>
            <person name="Winkler M.E."/>
        </authorList>
    </citation>
    <scope>NUCLEOTIDE SEQUENCE</scope>
</reference>
<proteinExistence type="predicted"/>
<name>A0A381RYJ5_9ZZZZ</name>
<dbReference type="Pfam" id="PF08323">
    <property type="entry name" value="Glyco_transf_5"/>
    <property type="match status" value="1"/>
</dbReference>
<dbReference type="PANTHER" id="PTHR45825">
    <property type="entry name" value="GRANULE-BOUND STARCH SYNTHASE 1, CHLOROPLASTIC/AMYLOPLASTIC"/>
    <property type="match status" value="1"/>
</dbReference>
<keyword evidence="1" id="KW-0328">Glycosyltransferase</keyword>